<dbReference type="eggNOG" id="COG1716">
    <property type="taxonomic scope" value="Bacteria"/>
</dbReference>
<dbReference type="SMART" id="SM00240">
    <property type="entry name" value="FHA"/>
    <property type="match status" value="1"/>
</dbReference>
<dbReference type="InterPro" id="IPR000253">
    <property type="entry name" value="FHA_dom"/>
</dbReference>
<dbReference type="STRING" id="765911.Thivi_3428"/>
<sequence length="264" mass="29652">MPRVFISYSSKDLDFIRTQLQPILDELGMVAWCSATDMRIAADWERQIRVALAQADWFVVVMSPDAQTSDWVQAETHWALEHKRGRVIPLMVRSCTPEEIHLKLGKLQYIDYRHDPAEAAARLRALIGEPASNAITRMTAPIPMHDACDATVIRERLAAEVLLFVEPDSQPGYEQRLRIQSSAMIGRMEGVDLRLPDGCISRRHAKLSVSRSSSGPVLTLDDLDSANGTYVNQERLRASRCLAVGDLIELGNVRLLVRVIEHQS</sequence>
<dbReference type="Gene3D" id="2.60.200.20">
    <property type="match status" value="1"/>
</dbReference>
<dbReference type="InterPro" id="IPR008984">
    <property type="entry name" value="SMAD_FHA_dom_sf"/>
</dbReference>
<dbReference type="PROSITE" id="PS50006">
    <property type="entry name" value="FHA_DOMAIN"/>
    <property type="match status" value="1"/>
</dbReference>
<dbReference type="CDD" id="cd00060">
    <property type="entry name" value="FHA"/>
    <property type="match status" value="1"/>
</dbReference>
<dbReference type="InterPro" id="IPR050923">
    <property type="entry name" value="Cell_Proc_Reg/RNA_Proc"/>
</dbReference>
<dbReference type="InterPro" id="IPR000157">
    <property type="entry name" value="TIR_dom"/>
</dbReference>
<reference evidence="3 4" key="1">
    <citation type="submission" date="2012-06" db="EMBL/GenBank/DDBJ databases">
        <title>Complete sequence of Thiocystis violascens DSM 198.</title>
        <authorList>
            <consortium name="US DOE Joint Genome Institute"/>
            <person name="Lucas S."/>
            <person name="Han J."/>
            <person name="Lapidus A."/>
            <person name="Cheng J.-F."/>
            <person name="Goodwin L."/>
            <person name="Pitluck S."/>
            <person name="Peters L."/>
            <person name="Ovchinnikova G."/>
            <person name="Teshima H."/>
            <person name="Detter J.C."/>
            <person name="Han C."/>
            <person name="Tapia R."/>
            <person name="Land M."/>
            <person name="Hauser L."/>
            <person name="Kyrpides N."/>
            <person name="Ivanova N."/>
            <person name="Pagani I."/>
            <person name="Vogl K."/>
            <person name="Liu Z."/>
            <person name="Frigaard N.-U."/>
            <person name="Bryant D."/>
            <person name="Woyke T."/>
        </authorList>
    </citation>
    <scope>NUCLEOTIDE SEQUENCE [LARGE SCALE GENOMIC DNA]</scope>
    <source>
        <strain evidence="4">ATCC 17096 / DSM 198 / 6111</strain>
    </source>
</reference>
<dbReference type="SUPFAM" id="SSF52200">
    <property type="entry name" value="Toll/Interleukin receptor TIR domain"/>
    <property type="match status" value="1"/>
</dbReference>
<protein>
    <submittedName>
        <fullName evidence="3">FHA domain-containing protein</fullName>
    </submittedName>
</protein>
<dbReference type="OrthoDB" id="151099at2"/>
<gene>
    <name evidence="3" type="ordered locus">Thivi_3428</name>
</gene>
<dbReference type="EMBL" id="CP003154">
    <property type="protein sequence ID" value="AFL75298.1"/>
    <property type="molecule type" value="Genomic_DNA"/>
</dbReference>
<feature type="domain" description="TIR" evidence="2">
    <location>
        <begin position="1"/>
        <end position="127"/>
    </location>
</feature>
<dbReference type="RefSeq" id="WP_014779702.1">
    <property type="nucleotide sequence ID" value="NC_018012.1"/>
</dbReference>
<dbReference type="Proteomes" id="UP000006062">
    <property type="component" value="Chromosome"/>
</dbReference>
<dbReference type="Pfam" id="PF00498">
    <property type="entry name" value="FHA"/>
    <property type="match status" value="1"/>
</dbReference>
<dbReference type="KEGG" id="tvi:Thivi_3428"/>
<organism evidence="3 4">
    <name type="scientific">Thiocystis violascens (strain ATCC 17096 / DSM 198 / 6111)</name>
    <name type="common">Chromatium violascens</name>
    <dbReference type="NCBI Taxonomy" id="765911"/>
    <lineage>
        <taxon>Bacteria</taxon>
        <taxon>Pseudomonadati</taxon>
        <taxon>Pseudomonadota</taxon>
        <taxon>Gammaproteobacteria</taxon>
        <taxon>Chromatiales</taxon>
        <taxon>Chromatiaceae</taxon>
        <taxon>Thiocystis</taxon>
    </lineage>
</organism>
<dbReference type="AlphaFoldDB" id="I3YE80"/>
<dbReference type="Gene3D" id="3.40.50.10140">
    <property type="entry name" value="Toll/interleukin-1 receptor homology (TIR) domain"/>
    <property type="match status" value="1"/>
</dbReference>
<dbReference type="InterPro" id="IPR035897">
    <property type="entry name" value="Toll_tir_struct_dom_sf"/>
</dbReference>
<dbReference type="HOGENOM" id="CLU_1053519_0_0_6"/>
<dbReference type="PROSITE" id="PS50104">
    <property type="entry name" value="TIR"/>
    <property type="match status" value="1"/>
</dbReference>
<keyword evidence="4" id="KW-1185">Reference proteome</keyword>
<evidence type="ECO:0000313" key="3">
    <source>
        <dbReference type="EMBL" id="AFL75298.1"/>
    </source>
</evidence>
<dbReference type="Pfam" id="PF13676">
    <property type="entry name" value="TIR_2"/>
    <property type="match status" value="1"/>
</dbReference>
<evidence type="ECO:0000313" key="4">
    <source>
        <dbReference type="Proteomes" id="UP000006062"/>
    </source>
</evidence>
<accession>I3YE80</accession>
<name>I3YE80_THIV6</name>
<dbReference type="PANTHER" id="PTHR23308">
    <property type="entry name" value="NUCLEAR INHIBITOR OF PROTEIN PHOSPHATASE-1"/>
    <property type="match status" value="1"/>
</dbReference>
<dbReference type="SUPFAM" id="SSF49879">
    <property type="entry name" value="SMAD/FHA domain"/>
    <property type="match status" value="1"/>
</dbReference>
<proteinExistence type="predicted"/>
<evidence type="ECO:0000259" key="1">
    <source>
        <dbReference type="PROSITE" id="PS50006"/>
    </source>
</evidence>
<evidence type="ECO:0000259" key="2">
    <source>
        <dbReference type="PROSITE" id="PS50104"/>
    </source>
</evidence>
<dbReference type="GO" id="GO:0007165">
    <property type="term" value="P:signal transduction"/>
    <property type="evidence" value="ECO:0007669"/>
    <property type="project" value="InterPro"/>
</dbReference>
<feature type="domain" description="FHA" evidence="1">
    <location>
        <begin position="183"/>
        <end position="236"/>
    </location>
</feature>